<dbReference type="Proteomes" id="UP000323257">
    <property type="component" value="Unassembled WGS sequence"/>
</dbReference>
<dbReference type="EMBL" id="VNHS01000005">
    <property type="protein sequence ID" value="TYP74748.1"/>
    <property type="molecule type" value="Genomic_DNA"/>
</dbReference>
<dbReference type="SUPFAM" id="SSF52317">
    <property type="entry name" value="Class I glutamine amidotransferase-like"/>
    <property type="match status" value="1"/>
</dbReference>
<dbReference type="Pfam" id="PF06283">
    <property type="entry name" value="ThuA"/>
    <property type="match status" value="1"/>
</dbReference>
<dbReference type="AlphaFoldDB" id="A0A5S5C818"/>
<organism evidence="2 3">
    <name type="scientific">Paenibacillus methanolicus</name>
    <dbReference type="NCBI Taxonomy" id="582686"/>
    <lineage>
        <taxon>Bacteria</taxon>
        <taxon>Bacillati</taxon>
        <taxon>Bacillota</taxon>
        <taxon>Bacilli</taxon>
        <taxon>Bacillales</taxon>
        <taxon>Paenibacillaceae</taxon>
        <taxon>Paenibacillus</taxon>
    </lineage>
</organism>
<reference evidence="2 3" key="1">
    <citation type="submission" date="2019-07" db="EMBL/GenBank/DDBJ databases">
        <title>Genomic Encyclopedia of Type Strains, Phase III (KMG-III): the genomes of soil and plant-associated and newly described type strains.</title>
        <authorList>
            <person name="Whitman W."/>
        </authorList>
    </citation>
    <scope>NUCLEOTIDE SEQUENCE [LARGE SCALE GENOMIC DNA]</scope>
    <source>
        <strain evidence="2 3">BL24</strain>
    </source>
</reference>
<sequence length="213" mass="23795">MAELAKALLIGDLTNPKYHPLQAAMDEVRSIFEGELEVTVTEDYGRLRAPELAHFELVISYSDAWQIKKEPEEVAGLLGCVSGGGGLLVIHNGISLQCDPELAQLIGAKFTGHPPYTELRFHPAADAEGHPIMAGIDGFVMDEEPYRFDMDPIGQTTLLLEYEHEGARWPAAWAHDFGLGRVVYLMPGHHNPSFRSEMYRRLIKQAGMWALRR</sequence>
<comment type="caution">
    <text evidence="2">The sequence shown here is derived from an EMBL/GenBank/DDBJ whole genome shotgun (WGS) entry which is preliminary data.</text>
</comment>
<feature type="domain" description="ThuA-like" evidence="1">
    <location>
        <begin position="16"/>
        <end position="210"/>
    </location>
</feature>
<dbReference type="PANTHER" id="PTHR40469">
    <property type="entry name" value="SECRETED GLYCOSYL HYDROLASE"/>
    <property type="match status" value="1"/>
</dbReference>
<dbReference type="PANTHER" id="PTHR40469:SF2">
    <property type="entry name" value="GALACTOSE-BINDING DOMAIN-LIKE SUPERFAMILY PROTEIN"/>
    <property type="match status" value="1"/>
</dbReference>
<evidence type="ECO:0000313" key="2">
    <source>
        <dbReference type="EMBL" id="TYP74748.1"/>
    </source>
</evidence>
<accession>A0A5S5C818</accession>
<name>A0A5S5C818_9BACL</name>
<dbReference type="InterPro" id="IPR029062">
    <property type="entry name" value="Class_I_gatase-like"/>
</dbReference>
<proteinExistence type="predicted"/>
<dbReference type="Gene3D" id="3.40.50.880">
    <property type="match status" value="1"/>
</dbReference>
<keyword evidence="3" id="KW-1185">Reference proteome</keyword>
<evidence type="ECO:0000313" key="3">
    <source>
        <dbReference type="Proteomes" id="UP000323257"/>
    </source>
</evidence>
<gene>
    <name evidence="2" type="ORF">BCM02_105293</name>
</gene>
<dbReference type="OrthoDB" id="9816308at2"/>
<dbReference type="RefSeq" id="WP_148929982.1">
    <property type="nucleotide sequence ID" value="NZ_VNHS01000005.1"/>
</dbReference>
<protein>
    <recommendedName>
        <fullName evidence="1">ThuA-like domain-containing protein</fullName>
    </recommendedName>
</protein>
<evidence type="ECO:0000259" key="1">
    <source>
        <dbReference type="Pfam" id="PF06283"/>
    </source>
</evidence>
<dbReference type="InterPro" id="IPR029010">
    <property type="entry name" value="ThuA-like"/>
</dbReference>